<dbReference type="Pfam" id="PF06568">
    <property type="entry name" value="YjiS-like"/>
    <property type="match status" value="1"/>
</dbReference>
<name>A0A7X2D461_9PROT</name>
<feature type="region of interest" description="Disordered" evidence="1">
    <location>
        <begin position="33"/>
        <end position="54"/>
    </location>
</feature>
<comment type="caution">
    <text evidence="3">The sequence shown here is derived from an EMBL/GenBank/DDBJ whole genome shotgun (WGS) entry which is preliminary data.</text>
</comment>
<dbReference type="InterPro" id="IPR009506">
    <property type="entry name" value="YjiS-like"/>
</dbReference>
<dbReference type="OrthoDB" id="7361021at2"/>
<feature type="domain" description="YjiS-like" evidence="2">
    <location>
        <begin position="74"/>
        <end position="110"/>
    </location>
</feature>
<accession>A0A7X2D461</accession>
<dbReference type="EMBL" id="WIVE01000045">
    <property type="protein sequence ID" value="MQX37521.1"/>
    <property type="molecule type" value="Genomic_DNA"/>
</dbReference>
<evidence type="ECO:0000259" key="2">
    <source>
        <dbReference type="Pfam" id="PF06568"/>
    </source>
</evidence>
<gene>
    <name evidence="3" type="ORF">GHC57_13430</name>
</gene>
<dbReference type="RefSeq" id="WP_153345076.1">
    <property type="nucleotide sequence ID" value="NZ_WIVE01000045.1"/>
</dbReference>
<feature type="compositionally biased region" description="Basic and acidic residues" evidence="1">
    <location>
        <begin position="40"/>
        <end position="54"/>
    </location>
</feature>
<sequence length="124" mass="14131">MWPYENTSRDGLALQQANAIGTVLTAPFVSVSAPPSRGVPEPKDPVARHRWQPDELHDPSNDDYWYRQSVFGWIARSVRAWMNRMELANTLRAMDDHQLADIGLTRGDIEEVIAGRYRRRGGAR</sequence>
<proteinExistence type="predicted"/>
<reference evidence="3 4" key="1">
    <citation type="submission" date="2019-10" db="EMBL/GenBank/DDBJ databases">
        <title>Draft whole-genome sequence of the purple nonsulfur photosynthetic bacterium Roseospira navarrensis DSM 15114.</title>
        <authorList>
            <person name="Kyndt J.A."/>
            <person name="Meyer T.E."/>
        </authorList>
    </citation>
    <scope>NUCLEOTIDE SEQUENCE [LARGE SCALE GENOMIC DNA]</scope>
    <source>
        <strain evidence="3 4">DSM 15114</strain>
    </source>
</reference>
<protein>
    <submittedName>
        <fullName evidence="3">DUF1127 domain-containing protein</fullName>
    </submittedName>
</protein>
<organism evidence="3 4">
    <name type="scientific">Roseospira navarrensis</name>
    <dbReference type="NCBI Taxonomy" id="140058"/>
    <lineage>
        <taxon>Bacteria</taxon>
        <taxon>Pseudomonadati</taxon>
        <taxon>Pseudomonadota</taxon>
        <taxon>Alphaproteobacteria</taxon>
        <taxon>Rhodospirillales</taxon>
        <taxon>Rhodospirillaceae</taxon>
        <taxon>Roseospira</taxon>
    </lineage>
</organism>
<evidence type="ECO:0000256" key="1">
    <source>
        <dbReference type="SAM" id="MobiDB-lite"/>
    </source>
</evidence>
<keyword evidence="4" id="KW-1185">Reference proteome</keyword>
<dbReference type="AlphaFoldDB" id="A0A7X2D461"/>
<evidence type="ECO:0000313" key="4">
    <source>
        <dbReference type="Proteomes" id="UP000434582"/>
    </source>
</evidence>
<evidence type="ECO:0000313" key="3">
    <source>
        <dbReference type="EMBL" id="MQX37521.1"/>
    </source>
</evidence>
<dbReference type="Proteomes" id="UP000434582">
    <property type="component" value="Unassembled WGS sequence"/>
</dbReference>